<dbReference type="Gene3D" id="3.40.50.2000">
    <property type="entry name" value="Glycogen Phosphorylase B"/>
    <property type="match status" value="1"/>
</dbReference>
<comment type="caution">
    <text evidence="1">The sequence shown here is derived from an EMBL/GenBank/DDBJ whole genome shotgun (WGS) entry which is preliminary data.</text>
</comment>
<protein>
    <recommendedName>
        <fullName evidence="3">Glycosyltransferase</fullName>
    </recommendedName>
</protein>
<dbReference type="Proteomes" id="UP000518288">
    <property type="component" value="Unassembled WGS sequence"/>
</dbReference>
<proteinExistence type="predicted"/>
<evidence type="ECO:0008006" key="3">
    <source>
        <dbReference type="Google" id="ProtNLM"/>
    </source>
</evidence>
<accession>A0A7Y9U5R3</accession>
<sequence>MSGRPFCHDRPVVLVVCNALDDVTRMERRISTDSPAASRKVFLMAQALRLAGVRPVVLSLGRGRADGSGDSFSAKVCRVGGVLTIYAPFSHRRGVSELLSLFGLLKPLRRLARHPQRAVIFYNRIPAYLPLLRAASRLGYRSFLDLEDGEVITGQSLKDRLARIVPTQFDRHCRNGALLACSALEAMTTVRPIHCYYGTAVGDVDVPRWQSSSITCLMSGTLAPDTGAPLLLEAIRRLRARQPGWAAGLSFEVTGKGESLAEFERLAVESSRPLVRVHGRTSDARYLEILRSCEIGLALKPVGGTLADTTFPSKVIEFAGSGLLVLSTDISDVRRLLGDGVRYLQRNDPELLIERLAEIASDREAAERCARQGRLTAERYCAPQRAGEDLRQFLFGRSV</sequence>
<gene>
    <name evidence="1" type="ORF">BDD16_000843</name>
</gene>
<organism evidence="1 2">
    <name type="scientific">Sphaerotilus montanus</name>
    <dbReference type="NCBI Taxonomy" id="522889"/>
    <lineage>
        <taxon>Bacteria</taxon>
        <taxon>Pseudomonadati</taxon>
        <taxon>Pseudomonadota</taxon>
        <taxon>Betaproteobacteria</taxon>
        <taxon>Burkholderiales</taxon>
        <taxon>Sphaerotilaceae</taxon>
        <taxon>Sphaerotilus</taxon>
    </lineage>
</organism>
<dbReference type="GO" id="GO:0016757">
    <property type="term" value="F:glycosyltransferase activity"/>
    <property type="evidence" value="ECO:0007669"/>
    <property type="project" value="InterPro"/>
</dbReference>
<dbReference type="AlphaFoldDB" id="A0A7Y9U5R3"/>
<dbReference type="EMBL" id="JACCFH010000001">
    <property type="protein sequence ID" value="NYG31857.1"/>
    <property type="molecule type" value="Genomic_DNA"/>
</dbReference>
<reference evidence="1 2" key="1">
    <citation type="submission" date="2020-07" db="EMBL/GenBank/DDBJ databases">
        <title>Genomic Encyclopedia of Archaeal and Bacterial Type Strains, Phase II (KMG-II): from individual species to whole genera.</title>
        <authorList>
            <person name="Goeker M."/>
        </authorList>
    </citation>
    <scope>NUCLEOTIDE SEQUENCE [LARGE SCALE GENOMIC DNA]</scope>
    <source>
        <strain evidence="1 2">DSM 21226</strain>
    </source>
</reference>
<dbReference type="RefSeq" id="WP_179632812.1">
    <property type="nucleotide sequence ID" value="NZ_JACCFH010000001.1"/>
</dbReference>
<evidence type="ECO:0000313" key="2">
    <source>
        <dbReference type="Proteomes" id="UP000518288"/>
    </source>
</evidence>
<dbReference type="SUPFAM" id="SSF53756">
    <property type="entry name" value="UDP-Glycosyltransferase/glycogen phosphorylase"/>
    <property type="match status" value="1"/>
</dbReference>
<evidence type="ECO:0000313" key="1">
    <source>
        <dbReference type="EMBL" id="NYG31857.1"/>
    </source>
</evidence>
<keyword evidence="2" id="KW-1185">Reference proteome</keyword>
<name>A0A7Y9U5R3_9BURK</name>
<dbReference type="Pfam" id="PF13692">
    <property type="entry name" value="Glyco_trans_1_4"/>
    <property type="match status" value="1"/>
</dbReference>